<reference evidence="2 3" key="1">
    <citation type="submission" date="2023-08" db="EMBL/GenBank/DDBJ databases">
        <title>A Necator americanus chromosomal reference genome.</title>
        <authorList>
            <person name="Ilik V."/>
            <person name="Petrzelkova K.J."/>
            <person name="Pardy F."/>
            <person name="Fuh T."/>
            <person name="Niatou-Singa F.S."/>
            <person name="Gouil Q."/>
            <person name="Baker L."/>
            <person name="Ritchie M.E."/>
            <person name="Jex A.R."/>
            <person name="Gazzola D."/>
            <person name="Li H."/>
            <person name="Toshio Fujiwara R."/>
            <person name="Zhan B."/>
            <person name="Aroian R.V."/>
            <person name="Pafco B."/>
            <person name="Schwarz E.M."/>
        </authorList>
    </citation>
    <scope>NUCLEOTIDE SEQUENCE [LARGE SCALE GENOMIC DNA]</scope>
    <source>
        <strain evidence="2 3">Aroian</strain>
        <tissue evidence="2">Whole animal</tissue>
    </source>
</reference>
<keyword evidence="1" id="KW-0732">Signal</keyword>
<sequence>MNVIVLLVCVWMFPTNEFVISSYNKGETTKISYPRSKRHGHRGRGCGHSGCMGPVHGSVHGSHKGTGCGERGCDGGGGHDFRSHHQYHASSSSGCGSDGCGRKKNFEIIRIYERDSGSSCCRDEQPRSSGCDGC</sequence>
<evidence type="ECO:0000256" key="1">
    <source>
        <dbReference type="SAM" id="SignalP"/>
    </source>
</evidence>
<feature type="chain" id="PRO_5047286928" evidence="1">
    <location>
        <begin position="22"/>
        <end position="134"/>
    </location>
</feature>
<evidence type="ECO:0000313" key="3">
    <source>
        <dbReference type="Proteomes" id="UP001303046"/>
    </source>
</evidence>
<feature type="signal peptide" evidence="1">
    <location>
        <begin position="1"/>
        <end position="21"/>
    </location>
</feature>
<dbReference type="EMBL" id="JAVFWL010000002">
    <property type="protein sequence ID" value="KAK6739079.1"/>
    <property type="molecule type" value="Genomic_DNA"/>
</dbReference>
<name>A0ABR1CL65_NECAM</name>
<organism evidence="2 3">
    <name type="scientific">Necator americanus</name>
    <name type="common">Human hookworm</name>
    <dbReference type="NCBI Taxonomy" id="51031"/>
    <lineage>
        <taxon>Eukaryota</taxon>
        <taxon>Metazoa</taxon>
        <taxon>Ecdysozoa</taxon>
        <taxon>Nematoda</taxon>
        <taxon>Chromadorea</taxon>
        <taxon>Rhabditida</taxon>
        <taxon>Rhabditina</taxon>
        <taxon>Rhabditomorpha</taxon>
        <taxon>Strongyloidea</taxon>
        <taxon>Ancylostomatidae</taxon>
        <taxon>Bunostominae</taxon>
        <taxon>Necator</taxon>
    </lineage>
</organism>
<keyword evidence="3" id="KW-1185">Reference proteome</keyword>
<comment type="caution">
    <text evidence="2">The sequence shown here is derived from an EMBL/GenBank/DDBJ whole genome shotgun (WGS) entry which is preliminary data.</text>
</comment>
<evidence type="ECO:0000313" key="2">
    <source>
        <dbReference type="EMBL" id="KAK6739079.1"/>
    </source>
</evidence>
<gene>
    <name evidence="2" type="primary">Necator_chrII.g8683</name>
    <name evidence="2" type="ORF">RB195_020888</name>
</gene>
<accession>A0ABR1CL65</accession>
<protein>
    <submittedName>
        <fullName evidence="2">Uncharacterized protein</fullName>
    </submittedName>
</protein>
<proteinExistence type="predicted"/>
<dbReference type="Proteomes" id="UP001303046">
    <property type="component" value="Unassembled WGS sequence"/>
</dbReference>